<dbReference type="KEGG" id="cvn:111105107"/>
<dbReference type="PANTHER" id="PTHR37984">
    <property type="entry name" value="PROTEIN CBG26694"/>
    <property type="match status" value="1"/>
</dbReference>
<keyword evidence="2" id="KW-1185">Reference proteome</keyword>
<dbReference type="Pfam" id="PF00078">
    <property type="entry name" value="RVT_1"/>
    <property type="match status" value="1"/>
</dbReference>
<dbReference type="Gene3D" id="3.30.70.270">
    <property type="match status" value="1"/>
</dbReference>
<dbReference type="SUPFAM" id="SSF56672">
    <property type="entry name" value="DNA/RNA polymerases"/>
    <property type="match status" value="1"/>
</dbReference>
<feature type="domain" description="Reverse transcriptase" evidence="1">
    <location>
        <begin position="63"/>
        <end position="205"/>
    </location>
</feature>
<gene>
    <name evidence="3" type="primary">LOC111105107</name>
</gene>
<name>A0A8B8AWB4_CRAVI</name>
<dbReference type="InterPro" id="IPR043502">
    <property type="entry name" value="DNA/RNA_pol_sf"/>
</dbReference>
<dbReference type="InterPro" id="IPR050951">
    <property type="entry name" value="Retrovirus_Pol_polyprotein"/>
</dbReference>
<sequence>MAPMLNVYMEPVDPKVTPVVNPPRKVPVALRDKLKIELDRMKSSQIITNVTKPSEWVNSLVVITKPSSGKLRVCLDPMKLNKAIMRPHYPMGTLDDILPQVSGAKYFSKLDASSGYCTVMLSDESSLITTFNTLFGRYRYLRLPFGLKNSQDIFQQKIDECCESIPGVADILVYGKTPQEHNKNLIRVLDKGRSAGIKLNKDKLQV</sequence>
<dbReference type="OrthoDB" id="6776789at2759"/>
<dbReference type="PANTHER" id="PTHR37984:SF7">
    <property type="entry name" value="INTEGRASE CATALYTIC DOMAIN-CONTAINING PROTEIN"/>
    <property type="match status" value="1"/>
</dbReference>
<dbReference type="RefSeq" id="XP_022294988.1">
    <property type="nucleotide sequence ID" value="XM_022439280.1"/>
</dbReference>
<evidence type="ECO:0000259" key="1">
    <source>
        <dbReference type="Pfam" id="PF00078"/>
    </source>
</evidence>
<dbReference type="InterPro" id="IPR043128">
    <property type="entry name" value="Rev_trsase/Diguanyl_cyclase"/>
</dbReference>
<dbReference type="GeneID" id="111105107"/>
<dbReference type="Gene3D" id="3.10.10.10">
    <property type="entry name" value="HIV Type 1 Reverse Transcriptase, subunit A, domain 1"/>
    <property type="match status" value="1"/>
</dbReference>
<reference evidence="3" key="1">
    <citation type="submission" date="2025-08" db="UniProtKB">
        <authorList>
            <consortium name="RefSeq"/>
        </authorList>
    </citation>
    <scope>IDENTIFICATION</scope>
    <source>
        <tissue evidence="3">Whole sample</tissue>
    </source>
</reference>
<evidence type="ECO:0000313" key="3">
    <source>
        <dbReference type="RefSeq" id="XP_022294988.1"/>
    </source>
</evidence>
<dbReference type="CDD" id="cd01647">
    <property type="entry name" value="RT_LTR"/>
    <property type="match status" value="1"/>
</dbReference>
<organism evidence="2 3">
    <name type="scientific">Crassostrea virginica</name>
    <name type="common">Eastern oyster</name>
    <dbReference type="NCBI Taxonomy" id="6565"/>
    <lineage>
        <taxon>Eukaryota</taxon>
        <taxon>Metazoa</taxon>
        <taxon>Spiralia</taxon>
        <taxon>Lophotrochozoa</taxon>
        <taxon>Mollusca</taxon>
        <taxon>Bivalvia</taxon>
        <taxon>Autobranchia</taxon>
        <taxon>Pteriomorphia</taxon>
        <taxon>Ostreida</taxon>
        <taxon>Ostreoidea</taxon>
        <taxon>Ostreidae</taxon>
        <taxon>Crassostrea</taxon>
    </lineage>
</organism>
<dbReference type="InterPro" id="IPR000477">
    <property type="entry name" value="RT_dom"/>
</dbReference>
<proteinExistence type="predicted"/>
<dbReference type="Proteomes" id="UP000694844">
    <property type="component" value="Chromosome 7"/>
</dbReference>
<dbReference type="AlphaFoldDB" id="A0A8B8AWB4"/>
<accession>A0A8B8AWB4</accession>
<evidence type="ECO:0000313" key="2">
    <source>
        <dbReference type="Proteomes" id="UP000694844"/>
    </source>
</evidence>
<protein>
    <submittedName>
        <fullName evidence="3">Uncharacterized protein K02A2.6-like</fullName>
    </submittedName>
</protein>